<dbReference type="KEGG" id="git:C6V83_14525"/>
<dbReference type="SFLD" id="SFLDF00029">
    <property type="entry name" value="phosphoserine_phosphatase"/>
    <property type="match status" value="1"/>
</dbReference>
<proteinExistence type="inferred from homology"/>
<dbReference type="SUPFAM" id="SSF55021">
    <property type="entry name" value="ACT-like"/>
    <property type="match status" value="1"/>
</dbReference>
<dbReference type="InterPro" id="IPR004469">
    <property type="entry name" value="PSP"/>
</dbReference>
<dbReference type="GO" id="GO:0036424">
    <property type="term" value="F:L-phosphoserine phosphatase activity"/>
    <property type="evidence" value="ECO:0007669"/>
    <property type="project" value="InterPro"/>
</dbReference>
<dbReference type="SUPFAM" id="SSF56784">
    <property type="entry name" value="HAD-like"/>
    <property type="match status" value="1"/>
</dbReference>
<dbReference type="InterPro" id="IPR045865">
    <property type="entry name" value="ACT-like_dom_sf"/>
</dbReference>
<evidence type="ECO:0000256" key="11">
    <source>
        <dbReference type="ARBA" id="ARBA00048138"/>
    </source>
</evidence>
<dbReference type="SFLD" id="SFLDG01137">
    <property type="entry name" value="C1.6.1:_Phosphoserine_Phosphat"/>
    <property type="match status" value="1"/>
</dbReference>
<sequence>MSAGAARSTSRRPTRSRARIRSSGPTRSRAPELPRLRTPGPSEFHSGGPGFSSGHVDRHNSGVANSEVKQSILLTVSGPDKPGVTSALMALLARRGVDLLDVEQVVIHDHLTLGVLISTDGPAAQLEAAVAAVMAPHGMDVSFAEDDEGDGDREASTHAVVILGSPISAAAFAAVATELAALGGNIDSIRGVADYPLTGLELMVTVAPGGDADTALRQALGAVSAEYPVDIAIERGGLSRRAKRVIVFDVDSTLIQGEVIEMLAAEAGREAEVAAVTEAAMRGELDFAQSLHERVRALEGLDASVIDKVAQSLELTPGARTTIRTLNRLGYHCGVVSGGFRQVIDPLAAQLELDFVRANTLEIVDGTLTGRVIGEVVDRAGKARCLAEFAAEMGVPMEQTVAVGDGANDIDMLSAAGMGIAFNAKPALREVADATLDHPYLDAVLYMLGVTRDEVEAADAVDCGVQRVPLTAP</sequence>
<name>A0A2S0KI03_9ACTN</name>
<reference evidence="16 17" key="1">
    <citation type="submission" date="2018-03" db="EMBL/GenBank/DDBJ databases">
        <title>Characteristics and genome of n-alkane degrading marine bacteria Gordonia iterans isolated from crude oil contaminated in Tae-an, South Korea.</title>
        <authorList>
            <person name="Lee S.-S."/>
            <person name="Kim H."/>
        </authorList>
    </citation>
    <scope>NUCLEOTIDE SEQUENCE [LARGE SCALE GENOMIC DNA]</scope>
    <source>
        <strain evidence="16 17">Co17</strain>
    </source>
</reference>
<dbReference type="InterPro" id="IPR036412">
    <property type="entry name" value="HAD-like_sf"/>
</dbReference>
<dbReference type="EC" id="3.1.3.3" evidence="4"/>
<evidence type="ECO:0000256" key="9">
    <source>
        <dbReference type="ARBA" id="ARBA00023299"/>
    </source>
</evidence>
<evidence type="ECO:0000256" key="7">
    <source>
        <dbReference type="ARBA" id="ARBA00022801"/>
    </source>
</evidence>
<dbReference type="PANTHER" id="PTHR43344">
    <property type="entry name" value="PHOSPHOSERINE PHOSPHATASE"/>
    <property type="match status" value="1"/>
</dbReference>
<feature type="active site" description="Nucleophile" evidence="13">
    <location>
        <position position="249"/>
    </location>
</feature>
<evidence type="ECO:0000256" key="8">
    <source>
        <dbReference type="ARBA" id="ARBA00022842"/>
    </source>
</evidence>
<organism evidence="16 17">
    <name type="scientific">Gordonia iterans</name>
    <dbReference type="NCBI Taxonomy" id="1004901"/>
    <lineage>
        <taxon>Bacteria</taxon>
        <taxon>Bacillati</taxon>
        <taxon>Actinomycetota</taxon>
        <taxon>Actinomycetes</taxon>
        <taxon>Mycobacteriales</taxon>
        <taxon>Gordoniaceae</taxon>
        <taxon>Gordonia</taxon>
    </lineage>
</organism>
<dbReference type="Pfam" id="PF13740">
    <property type="entry name" value="ACT_6"/>
    <property type="match status" value="1"/>
</dbReference>
<evidence type="ECO:0000256" key="1">
    <source>
        <dbReference type="ARBA" id="ARBA00001946"/>
    </source>
</evidence>
<comment type="cofactor">
    <cofactor evidence="1">
        <name>Mg(2+)</name>
        <dbReference type="ChEBI" id="CHEBI:18420"/>
    </cofactor>
</comment>
<dbReference type="Gene3D" id="3.30.70.260">
    <property type="match status" value="2"/>
</dbReference>
<feature type="region of interest" description="Disordered" evidence="14">
    <location>
        <begin position="1"/>
        <end position="61"/>
    </location>
</feature>
<feature type="compositionally biased region" description="Basic residues" evidence="14">
    <location>
        <begin position="9"/>
        <end position="20"/>
    </location>
</feature>
<keyword evidence="8" id="KW-0460">Magnesium</keyword>
<evidence type="ECO:0000256" key="2">
    <source>
        <dbReference type="ARBA" id="ARBA00005135"/>
    </source>
</evidence>
<feature type="active site" description="Proton donor" evidence="13">
    <location>
        <position position="251"/>
    </location>
</feature>
<dbReference type="Proteomes" id="UP000239814">
    <property type="component" value="Chromosome"/>
</dbReference>
<comment type="catalytic activity">
    <reaction evidence="11">
        <text>O-phospho-L-serine + H2O = L-serine + phosphate</text>
        <dbReference type="Rhea" id="RHEA:21208"/>
        <dbReference type="ChEBI" id="CHEBI:15377"/>
        <dbReference type="ChEBI" id="CHEBI:33384"/>
        <dbReference type="ChEBI" id="CHEBI:43474"/>
        <dbReference type="ChEBI" id="CHEBI:57524"/>
        <dbReference type="EC" id="3.1.3.3"/>
    </reaction>
</comment>
<evidence type="ECO:0000256" key="6">
    <source>
        <dbReference type="ARBA" id="ARBA00022723"/>
    </source>
</evidence>
<dbReference type="AlphaFoldDB" id="A0A2S0KI03"/>
<dbReference type="OrthoDB" id="9792539at2"/>
<dbReference type="CDD" id="cd04870">
    <property type="entry name" value="ACT_PSP_1"/>
    <property type="match status" value="1"/>
</dbReference>
<keyword evidence="6" id="KW-0479">Metal-binding</keyword>
<dbReference type="NCBIfam" id="TIGR00338">
    <property type="entry name" value="serB"/>
    <property type="match status" value="1"/>
</dbReference>
<dbReference type="SFLD" id="SFLDG01136">
    <property type="entry name" value="C1.6:_Phosphoserine_Phosphatas"/>
    <property type="match status" value="1"/>
</dbReference>
<dbReference type="CDD" id="cd07500">
    <property type="entry name" value="HAD_PSP"/>
    <property type="match status" value="1"/>
</dbReference>
<dbReference type="GO" id="GO:0005737">
    <property type="term" value="C:cytoplasm"/>
    <property type="evidence" value="ECO:0007669"/>
    <property type="project" value="TreeGrafter"/>
</dbReference>
<evidence type="ECO:0000256" key="3">
    <source>
        <dbReference type="ARBA" id="ARBA00009184"/>
    </source>
</evidence>
<accession>A0A2S0KI03</accession>
<dbReference type="GO" id="GO:0000287">
    <property type="term" value="F:magnesium ion binding"/>
    <property type="evidence" value="ECO:0007669"/>
    <property type="project" value="TreeGrafter"/>
</dbReference>
<dbReference type="InterPro" id="IPR050582">
    <property type="entry name" value="HAD-like_SerB"/>
</dbReference>
<comment type="catalytic activity">
    <reaction evidence="12">
        <text>O-phospho-D-serine + H2O = D-serine + phosphate</text>
        <dbReference type="Rhea" id="RHEA:24873"/>
        <dbReference type="ChEBI" id="CHEBI:15377"/>
        <dbReference type="ChEBI" id="CHEBI:35247"/>
        <dbReference type="ChEBI" id="CHEBI:43474"/>
        <dbReference type="ChEBI" id="CHEBI:58680"/>
        <dbReference type="EC" id="3.1.3.3"/>
    </reaction>
</comment>
<evidence type="ECO:0000256" key="5">
    <source>
        <dbReference type="ARBA" id="ARBA00022605"/>
    </source>
</evidence>
<dbReference type="PANTHER" id="PTHR43344:SF2">
    <property type="entry name" value="PHOSPHOSERINE PHOSPHATASE"/>
    <property type="match status" value="1"/>
</dbReference>
<dbReference type="InterPro" id="IPR023214">
    <property type="entry name" value="HAD_sf"/>
</dbReference>
<dbReference type="Gene3D" id="3.40.50.1000">
    <property type="entry name" value="HAD superfamily/HAD-like"/>
    <property type="match status" value="1"/>
</dbReference>
<dbReference type="InterPro" id="IPR049148">
    <property type="entry name" value="PSP_ACT"/>
</dbReference>
<dbReference type="UniPathway" id="UPA00135">
    <property type="reaction ID" value="UER00198"/>
</dbReference>
<evidence type="ECO:0000259" key="15">
    <source>
        <dbReference type="PROSITE" id="PS51671"/>
    </source>
</evidence>
<dbReference type="FunFam" id="3.40.50.1000:FF:000041">
    <property type="entry name" value="Phosphoserine phosphatase SerB"/>
    <property type="match status" value="1"/>
</dbReference>
<comment type="similarity">
    <text evidence="3">Belongs to the HAD-like hydrolase superfamily. SerB family.</text>
</comment>
<evidence type="ECO:0000256" key="12">
    <source>
        <dbReference type="ARBA" id="ARBA00048523"/>
    </source>
</evidence>
<evidence type="ECO:0000256" key="10">
    <source>
        <dbReference type="ARBA" id="ARBA00031693"/>
    </source>
</evidence>
<evidence type="ECO:0000313" key="17">
    <source>
        <dbReference type="Proteomes" id="UP000239814"/>
    </source>
</evidence>
<dbReference type="SFLD" id="SFLDS00003">
    <property type="entry name" value="Haloacid_Dehalogenase"/>
    <property type="match status" value="1"/>
</dbReference>
<dbReference type="InterPro" id="IPR002912">
    <property type="entry name" value="ACT_dom"/>
</dbReference>
<evidence type="ECO:0000256" key="13">
    <source>
        <dbReference type="PIRSR" id="PIRSR604469-1"/>
    </source>
</evidence>
<dbReference type="NCBIfam" id="TIGR01488">
    <property type="entry name" value="HAD-SF-IB"/>
    <property type="match status" value="1"/>
</dbReference>
<dbReference type="GO" id="GO:0006564">
    <property type="term" value="P:L-serine biosynthetic process"/>
    <property type="evidence" value="ECO:0007669"/>
    <property type="project" value="UniProtKB-KW"/>
</dbReference>
<protein>
    <recommendedName>
        <fullName evidence="4">phosphoserine phosphatase</fullName>
        <ecNumber evidence="4">3.1.3.3</ecNumber>
    </recommendedName>
    <alternativeName>
        <fullName evidence="10">O-phosphoserine phosphohydrolase</fullName>
    </alternativeName>
</protein>
<keyword evidence="7" id="KW-0378">Hydrolase</keyword>
<keyword evidence="9" id="KW-0718">Serine biosynthesis</keyword>
<evidence type="ECO:0000256" key="14">
    <source>
        <dbReference type="SAM" id="MobiDB-lite"/>
    </source>
</evidence>
<feature type="domain" description="ACT" evidence="15">
    <location>
        <begin position="73"/>
        <end position="149"/>
    </location>
</feature>
<dbReference type="PROSITE" id="PS51671">
    <property type="entry name" value="ACT"/>
    <property type="match status" value="1"/>
</dbReference>
<dbReference type="Pfam" id="PF00702">
    <property type="entry name" value="Hydrolase"/>
    <property type="match status" value="1"/>
</dbReference>
<evidence type="ECO:0000313" key="16">
    <source>
        <dbReference type="EMBL" id="AVM01276.1"/>
    </source>
</evidence>
<dbReference type="Pfam" id="PF21086">
    <property type="entry name" value="ACT_PSP_2"/>
    <property type="match status" value="1"/>
</dbReference>
<evidence type="ECO:0000256" key="4">
    <source>
        <dbReference type="ARBA" id="ARBA00012640"/>
    </source>
</evidence>
<comment type="pathway">
    <text evidence="2">Amino-acid biosynthesis; L-serine biosynthesis; L-serine from 3-phospho-D-glycerate: step 3/3.</text>
</comment>
<keyword evidence="17" id="KW-1185">Reference proteome</keyword>
<keyword evidence="5" id="KW-0028">Amino-acid biosynthesis</keyword>
<dbReference type="EMBL" id="CP027433">
    <property type="protein sequence ID" value="AVM01276.1"/>
    <property type="molecule type" value="Genomic_DNA"/>
</dbReference>
<gene>
    <name evidence="16" type="primary">serB</name>
    <name evidence="16" type="ORF">C6V83_14525</name>
</gene>